<keyword evidence="7" id="KW-0560">Oxidoreductase</keyword>
<dbReference type="GO" id="GO:0010181">
    <property type="term" value="F:FMN binding"/>
    <property type="evidence" value="ECO:0007669"/>
    <property type="project" value="TreeGrafter"/>
</dbReference>
<dbReference type="FunFam" id="1.20.990.10:FF:000001">
    <property type="entry name" value="NADPH--cytochrome P450 reductase"/>
    <property type="match status" value="1"/>
</dbReference>
<keyword evidence="4" id="KW-0288">FMN</keyword>
<comment type="caution">
    <text evidence="10">The sequence shown here is derived from an EMBL/GenBank/DDBJ whole genome shotgun (WGS) entry which is preliminary data.</text>
</comment>
<dbReference type="InterPro" id="IPR001709">
    <property type="entry name" value="Flavoprot_Pyr_Nucl_cyt_Rdtase"/>
</dbReference>
<gene>
    <name evidence="10" type="ORF">BLA29_003540</name>
</gene>
<dbReference type="InterPro" id="IPR039261">
    <property type="entry name" value="FNR_nucleotide-bd"/>
</dbReference>
<keyword evidence="3" id="KW-0285">Flavoprotein</keyword>
<evidence type="ECO:0000256" key="3">
    <source>
        <dbReference type="ARBA" id="ARBA00022630"/>
    </source>
</evidence>
<evidence type="ECO:0000256" key="4">
    <source>
        <dbReference type="ARBA" id="ARBA00022643"/>
    </source>
</evidence>
<proteinExistence type="predicted"/>
<organism evidence="10 11">
    <name type="scientific">Euroglyphus maynei</name>
    <name type="common">Mayne's house dust mite</name>
    <dbReference type="NCBI Taxonomy" id="6958"/>
    <lineage>
        <taxon>Eukaryota</taxon>
        <taxon>Metazoa</taxon>
        <taxon>Ecdysozoa</taxon>
        <taxon>Arthropoda</taxon>
        <taxon>Chelicerata</taxon>
        <taxon>Arachnida</taxon>
        <taxon>Acari</taxon>
        <taxon>Acariformes</taxon>
        <taxon>Sarcoptiformes</taxon>
        <taxon>Astigmata</taxon>
        <taxon>Psoroptidia</taxon>
        <taxon>Analgoidea</taxon>
        <taxon>Pyroglyphidae</taxon>
        <taxon>Pyroglyphinae</taxon>
        <taxon>Euroglyphus</taxon>
    </lineage>
</organism>
<dbReference type="Gene3D" id="2.40.30.10">
    <property type="entry name" value="Translation factors"/>
    <property type="match status" value="1"/>
</dbReference>
<feature type="domain" description="FAD-binding FR-type" evidence="9">
    <location>
        <begin position="16"/>
        <end position="257"/>
    </location>
</feature>
<dbReference type="OrthoDB" id="1856718at2759"/>
<dbReference type="Pfam" id="PF00175">
    <property type="entry name" value="NAD_binding_1"/>
    <property type="match status" value="1"/>
</dbReference>
<evidence type="ECO:0000256" key="2">
    <source>
        <dbReference type="ARBA" id="ARBA00001974"/>
    </source>
</evidence>
<dbReference type="Pfam" id="PF00667">
    <property type="entry name" value="FAD_binding_1"/>
    <property type="match status" value="1"/>
</dbReference>
<dbReference type="CDD" id="cd06204">
    <property type="entry name" value="CYPOR"/>
    <property type="match status" value="1"/>
</dbReference>
<dbReference type="FunFam" id="3.40.50.80:FF:000001">
    <property type="entry name" value="NADPH--cytochrome P450 reductase 1"/>
    <property type="match status" value="1"/>
</dbReference>
<protein>
    <recommendedName>
        <fullName evidence="8">NADPH--hemoprotein reductase</fullName>
        <ecNumber evidence="8">1.6.2.4</ecNumber>
    </recommendedName>
</protein>
<dbReference type="GO" id="GO:0005829">
    <property type="term" value="C:cytosol"/>
    <property type="evidence" value="ECO:0007669"/>
    <property type="project" value="TreeGrafter"/>
</dbReference>
<dbReference type="Proteomes" id="UP000194236">
    <property type="component" value="Unassembled WGS sequence"/>
</dbReference>
<dbReference type="PANTHER" id="PTHR19384:SF17">
    <property type="entry name" value="NADPH--CYTOCHROME P450 REDUCTASE"/>
    <property type="match status" value="1"/>
</dbReference>
<dbReference type="InterPro" id="IPR023173">
    <property type="entry name" value="NADPH_Cyt_P450_Rdtase_alpha"/>
</dbReference>
<name>A0A1Y3AV12_EURMA</name>
<keyword evidence="11" id="KW-1185">Reference proteome</keyword>
<dbReference type="Gene3D" id="1.20.990.10">
    <property type="entry name" value="NADPH-cytochrome p450 Reductase, Chain A, domain 3"/>
    <property type="match status" value="1"/>
</dbReference>
<dbReference type="InterPro" id="IPR001433">
    <property type="entry name" value="OxRdtase_FAD/NAD-bd"/>
</dbReference>
<evidence type="ECO:0000256" key="6">
    <source>
        <dbReference type="ARBA" id="ARBA00022857"/>
    </source>
</evidence>
<dbReference type="AlphaFoldDB" id="A0A1Y3AV12"/>
<dbReference type="PANTHER" id="PTHR19384">
    <property type="entry name" value="NITRIC OXIDE SYNTHASE-RELATED"/>
    <property type="match status" value="1"/>
</dbReference>
<evidence type="ECO:0000256" key="5">
    <source>
        <dbReference type="ARBA" id="ARBA00022827"/>
    </source>
</evidence>
<evidence type="ECO:0000259" key="9">
    <source>
        <dbReference type="PROSITE" id="PS51384"/>
    </source>
</evidence>
<dbReference type="SUPFAM" id="SSF63380">
    <property type="entry name" value="Riboflavin synthase domain-like"/>
    <property type="match status" value="1"/>
</dbReference>
<dbReference type="EMBL" id="MUJZ01058998">
    <property type="protein sequence ID" value="OTF71847.1"/>
    <property type="molecule type" value="Genomic_DNA"/>
</dbReference>
<dbReference type="EC" id="1.6.2.4" evidence="8"/>
<dbReference type="InterPro" id="IPR017938">
    <property type="entry name" value="Riboflavin_synthase-like_b-brl"/>
</dbReference>
<accession>A0A1Y3AV12</accession>
<evidence type="ECO:0000256" key="1">
    <source>
        <dbReference type="ARBA" id="ARBA00001917"/>
    </source>
</evidence>
<dbReference type="SUPFAM" id="SSF52343">
    <property type="entry name" value="Ferredoxin reductase-like, C-terminal NADP-linked domain"/>
    <property type="match status" value="1"/>
</dbReference>
<evidence type="ECO:0000313" key="10">
    <source>
        <dbReference type="EMBL" id="OTF71847.1"/>
    </source>
</evidence>
<keyword evidence="6" id="KW-0521">NADP</keyword>
<comment type="cofactor">
    <cofactor evidence="1">
        <name>FMN</name>
        <dbReference type="ChEBI" id="CHEBI:58210"/>
    </cofactor>
</comment>
<dbReference type="InterPro" id="IPR017927">
    <property type="entry name" value="FAD-bd_FR_type"/>
</dbReference>
<dbReference type="PROSITE" id="PS51384">
    <property type="entry name" value="FAD_FR"/>
    <property type="match status" value="1"/>
</dbReference>
<comment type="cofactor">
    <cofactor evidence="2">
        <name>FAD</name>
        <dbReference type="ChEBI" id="CHEBI:57692"/>
    </cofactor>
</comment>
<dbReference type="InterPro" id="IPR003097">
    <property type="entry name" value="CysJ-like_FAD-binding"/>
</dbReference>
<dbReference type="GO" id="GO:0003958">
    <property type="term" value="F:NADPH-hemoprotein reductase activity"/>
    <property type="evidence" value="ECO:0007669"/>
    <property type="project" value="UniProtKB-EC"/>
</dbReference>
<keyword evidence="5" id="KW-0274">FAD</keyword>
<dbReference type="Gene3D" id="3.40.50.80">
    <property type="entry name" value="Nucleotide-binding domain of ferredoxin-NADP reductase (FNR) module"/>
    <property type="match status" value="1"/>
</dbReference>
<evidence type="ECO:0000313" key="11">
    <source>
        <dbReference type="Proteomes" id="UP000194236"/>
    </source>
</evidence>
<evidence type="ECO:0000256" key="7">
    <source>
        <dbReference type="ARBA" id="ARBA00023002"/>
    </source>
</evidence>
<dbReference type="GO" id="GO:0050660">
    <property type="term" value="F:flavin adenine dinucleotide binding"/>
    <property type="evidence" value="ECO:0007669"/>
    <property type="project" value="TreeGrafter"/>
</dbReference>
<reference evidence="10 11" key="1">
    <citation type="submission" date="2017-03" db="EMBL/GenBank/DDBJ databases">
        <title>Genome Survey of Euroglyphus maynei.</title>
        <authorList>
            <person name="Arlian L.G."/>
            <person name="Morgan M.S."/>
            <person name="Rider S.D."/>
        </authorList>
    </citation>
    <scope>NUCLEOTIDE SEQUENCE [LARGE SCALE GENOMIC DNA]</scope>
    <source>
        <strain evidence="10">Arlian Lab</strain>
        <tissue evidence="10">Whole body</tissue>
    </source>
</reference>
<evidence type="ECO:0000256" key="8">
    <source>
        <dbReference type="ARBA" id="ARBA00023797"/>
    </source>
</evidence>
<dbReference type="PRINTS" id="PR00371">
    <property type="entry name" value="FPNCR"/>
</dbReference>
<sequence>MSSCLHITDYRPFDQKNPFLAPIIVNRELYKGPRSCMHIEIDIRNSKLRYEAGDHVAIYPQNDTKLVERIGQLLNANLDTVFILKNLDEDSSKKHPFPCPTTYRTALTYYLDITSTPRTHVLKEIAEYCSDEKEKELLKTMTMPTEEGKASYSEWIINNCRSIVHVLEDLPSCKPPIDHLIEFLHKLQPRYYSISSSPKFYPDSVHITAVVVEYETKTSRINKGVATSWLKEHKQVIADQPAPIVPIFIRKSQFRLPSKPQTPVIMIGPGTGLAPFRGFLQERHHMLEQQNKPLGDTILYFGCRKRSQDFLYEQELNDYLEKKVITNLYLAFSRDQEKKVYVTHLLKQNMEETWKIIGEQNGHIYICGDARTMAREVKEIFLETIEKYGNKTRKEAEDFLKRMESQKRYSADVWS</sequence>
<dbReference type="GO" id="GO:0009725">
    <property type="term" value="P:response to hormone"/>
    <property type="evidence" value="ECO:0007669"/>
    <property type="project" value="TreeGrafter"/>
</dbReference>